<accession>A0A853BLJ0</accession>
<dbReference type="InterPro" id="IPR019109">
    <property type="entry name" value="MamF_MmsF"/>
</dbReference>
<dbReference type="Pfam" id="PF09685">
    <property type="entry name" value="MamF_MmsF"/>
    <property type="match status" value="1"/>
</dbReference>
<evidence type="ECO:0000256" key="1">
    <source>
        <dbReference type="ARBA" id="ARBA00004141"/>
    </source>
</evidence>
<evidence type="ECO:0000256" key="6">
    <source>
        <dbReference type="SAM" id="Phobius"/>
    </source>
</evidence>
<feature type="compositionally biased region" description="Low complexity" evidence="5">
    <location>
        <begin position="32"/>
        <end position="42"/>
    </location>
</feature>
<dbReference type="AlphaFoldDB" id="A0A853BLJ0"/>
<evidence type="ECO:0000313" key="8">
    <source>
        <dbReference type="Proteomes" id="UP000575985"/>
    </source>
</evidence>
<feature type="region of interest" description="Disordered" evidence="5">
    <location>
        <begin position="1"/>
        <end position="51"/>
    </location>
</feature>
<protein>
    <recommendedName>
        <fullName evidence="9">DUF4870 domain-containing protein</fullName>
    </recommendedName>
</protein>
<comment type="subcellular location">
    <subcellularLocation>
        <location evidence="1">Membrane</location>
        <topology evidence="1">Multi-pass membrane protein</topology>
    </subcellularLocation>
</comment>
<keyword evidence="8" id="KW-1185">Reference proteome</keyword>
<dbReference type="Proteomes" id="UP000575985">
    <property type="component" value="Unassembled WGS sequence"/>
</dbReference>
<keyword evidence="3 6" id="KW-1133">Transmembrane helix</keyword>
<feature type="transmembrane region" description="Helical" evidence="6">
    <location>
        <begin position="133"/>
        <end position="166"/>
    </location>
</feature>
<name>A0A853BLJ0_9ACTN</name>
<proteinExistence type="predicted"/>
<reference evidence="7 8" key="1">
    <citation type="submission" date="2020-07" db="EMBL/GenBank/DDBJ databases">
        <title>Sequencing the genomes of 1000 actinobacteria strains.</title>
        <authorList>
            <person name="Klenk H.-P."/>
        </authorList>
    </citation>
    <scope>NUCLEOTIDE SEQUENCE [LARGE SCALE GENOMIC DNA]</scope>
    <source>
        <strain evidence="7 8">DSM 45927</strain>
    </source>
</reference>
<evidence type="ECO:0008006" key="9">
    <source>
        <dbReference type="Google" id="ProtNLM"/>
    </source>
</evidence>
<keyword evidence="4 6" id="KW-0472">Membrane</keyword>
<evidence type="ECO:0000256" key="5">
    <source>
        <dbReference type="SAM" id="MobiDB-lite"/>
    </source>
</evidence>
<evidence type="ECO:0000313" key="7">
    <source>
        <dbReference type="EMBL" id="NYI95431.1"/>
    </source>
</evidence>
<gene>
    <name evidence="7" type="ORF">HNR12_001708</name>
</gene>
<comment type="caution">
    <text evidence="7">The sequence shown here is derived from an EMBL/GenBank/DDBJ whole genome shotgun (WGS) entry which is preliminary data.</text>
</comment>
<dbReference type="EMBL" id="JACCFO010000001">
    <property type="protein sequence ID" value="NYI95431.1"/>
    <property type="molecule type" value="Genomic_DNA"/>
</dbReference>
<feature type="transmembrane region" description="Helical" evidence="6">
    <location>
        <begin position="92"/>
        <end position="112"/>
    </location>
</feature>
<evidence type="ECO:0000256" key="3">
    <source>
        <dbReference type="ARBA" id="ARBA00022989"/>
    </source>
</evidence>
<keyword evidence="2 6" id="KW-0812">Transmembrane</keyword>
<dbReference type="RefSeq" id="WP_179766948.1">
    <property type="nucleotide sequence ID" value="NZ_JACCFO010000001.1"/>
</dbReference>
<evidence type="ECO:0000256" key="2">
    <source>
        <dbReference type="ARBA" id="ARBA00022692"/>
    </source>
</evidence>
<organism evidence="7 8">
    <name type="scientific">Streptomonospora nanhaiensis</name>
    <dbReference type="NCBI Taxonomy" id="1323731"/>
    <lineage>
        <taxon>Bacteria</taxon>
        <taxon>Bacillati</taxon>
        <taxon>Actinomycetota</taxon>
        <taxon>Actinomycetes</taxon>
        <taxon>Streptosporangiales</taxon>
        <taxon>Nocardiopsidaceae</taxon>
        <taxon>Streptomonospora</taxon>
    </lineage>
</organism>
<sequence length="188" mass="20166">MSYPPQPNPPYDGQGGGHQNYPGGYGPPPGVDPNYGYQSGPQQGYGAGHQQGYGPGAQGGYGAGQQGGYGRHLPAPMGQYGPVSSEDRTMALVAHLGGVFTGFLLPLVLYFVKKDESAFVRHHSAQAFNFQMTMFIGVVVSCVLMFVIIGFVTIFIIPILVIVFGIIAAMKANQGEWYKYPMTIPMLK</sequence>
<evidence type="ECO:0000256" key="4">
    <source>
        <dbReference type="ARBA" id="ARBA00023136"/>
    </source>
</evidence>
<feature type="compositionally biased region" description="Pro residues" evidence="5">
    <location>
        <begin position="1"/>
        <end position="10"/>
    </location>
</feature>